<evidence type="ECO:0000256" key="1">
    <source>
        <dbReference type="ARBA" id="ARBA00001974"/>
    </source>
</evidence>
<protein>
    <submittedName>
        <fullName evidence="8">Choline dehydrogenase</fullName>
        <ecNumber evidence="8">1.1.99.1</ecNumber>
    </submittedName>
</protein>
<dbReference type="InterPro" id="IPR012132">
    <property type="entry name" value="GMC_OxRdtase"/>
</dbReference>
<accession>A0AAU0N2U1</accession>
<evidence type="ECO:0000313" key="8">
    <source>
        <dbReference type="EMBL" id="WOX06812.1"/>
    </source>
</evidence>
<keyword evidence="3 5" id="KW-0285">Flavoprotein</keyword>
<dbReference type="InterPro" id="IPR007867">
    <property type="entry name" value="GMC_OxRtase_C"/>
</dbReference>
<dbReference type="Pfam" id="PF00732">
    <property type="entry name" value="GMC_oxred_N"/>
    <property type="match status" value="1"/>
</dbReference>
<keyword evidence="8" id="KW-0560">Oxidoreductase</keyword>
<dbReference type="SUPFAM" id="SSF54373">
    <property type="entry name" value="FAD-linked reductases, C-terminal domain"/>
    <property type="match status" value="1"/>
</dbReference>
<evidence type="ECO:0000259" key="7">
    <source>
        <dbReference type="PROSITE" id="PS00624"/>
    </source>
</evidence>
<dbReference type="Proteomes" id="UP001302477">
    <property type="component" value="Chromosome"/>
</dbReference>
<keyword evidence="4 5" id="KW-0274">FAD</keyword>
<gene>
    <name evidence="8" type="ORF">R5R33_06695</name>
</gene>
<sequence>MKTEFDYIVVGAGSAGSVLANRLSENGKFSVCVLEAGPDGSASPLINIPGAFAAHMFVKKYNWAYDARPDRKLRKGSAIFTPRGKTLGGSSAVNGMLYIRGQKEDYDGWEALGNPGWSYRDLLPYFKKSEHHEKFAGSDYHGKNGNLNISAPGPEYPMSEAFIKAAQQAGFNYTDDFNGAEQEGVGYFHLNVKDGRRFGTAAAYLKPARARTNLTVLTDAQASRIVMEGERAVGVELRHKGTMYTLKATREVILSGGAINSPQLLQLSGIGDPEQLKAVGIPCIHALPGVGKNLQEHVDACVLVRSKINNGFTASVGGLLKMLPDTLKYVASKKGKLAKSITEAGGFIKSSDEVERPDVQLHMLPLLFDDSGRDLKLMSQPGYSIHVCVLRPKSTGSITLRSANPFDKPDIDYNFFADAEDRKVMINGIRQARRILAAQEFDGYRGEEIHPGAERESDEEIFEKVQEKVGLVYHPVGTCKMGNDPLSVVDSQLKVHGLMGLRVVDASIMPTLTSGNTNAPTVAIAEKAADLILAEVG</sequence>
<keyword evidence="9" id="KW-1185">Reference proteome</keyword>
<feature type="domain" description="Glucose-methanol-choline oxidoreductase N-terminal" evidence="7">
    <location>
        <begin position="257"/>
        <end position="271"/>
    </location>
</feature>
<reference evidence="8 9" key="1">
    <citation type="submission" date="2023-10" db="EMBL/GenBank/DDBJ databases">
        <title>Description of Microbulbifer bruguierae sp. nov., isolated from the sediments of mangrove plant Bruguiera sexangula and comparative genomic analyses of the genus Microbulbifer.</title>
        <authorList>
            <person name="Long M."/>
        </authorList>
    </citation>
    <scope>NUCLEOTIDE SEQUENCE [LARGE SCALE GENOMIC DNA]</scope>
    <source>
        <strain evidence="8 9">SPO729</strain>
    </source>
</reference>
<dbReference type="GO" id="GO:0008812">
    <property type="term" value="F:choline dehydrogenase activity"/>
    <property type="evidence" value="ECO:0007669"/>
    <property type="project" value="UniProtKB-EC"/>
</dbReference>
<feature type="domain" description="Glucose-methanol-choline oxidoreductase N-terminal" evidence="6">
    <location>
        <begin position="84"/>
        <end position="107"/>
    </location>
</feature>
<name>A0AAU0N2U1_9GAMM</name>
<dbReference type="SUPFAM" id="SSF51905">
    <property type="entry name" value="FAD/NAD(P)-binding domain"/>
    <property type="match status" value="1"/>
</dbReference>
<organism evidence="8 9">
    <name type="scientific">Microbulbifer pacificus</name>
    <dbReference type="NCBI Taxonomy" id="407164"/>
    <lineage>
        <taxon>Bacteria</taxon>
        <taxon>Pseudomonadati</taxon>
        <taxon>Pseudomonadota</taxon>
        <taxon>Gammaproteobacteria</taxon>
        <taxon>Cellvibrionales</taxon>
        <taxon>Microbulbiferaceae</taxon>
        <taxon>Microbulbifer</taxon>
    </lineage>
</organism>
<dbReference type="InterPro" id="IPR000172">
    <property type="entry name" value="GMC_OxRdtase_N"/>
</dbReference>
<evidence type="ECO:0000313" key="9">
    <source>
        <dbReference type="Proteomes" id="UP001302477"/>
    </source>
</evidence>
<dbReference type="PANTHER" id="PTHR11552:SF147">
    <property type="entry name" value="CHOLINE DEHYDROGENASE, MITOCHONDRIAL"/>
    <property type="match status" value="1"/>
</dbReference>
<dbReference type="PROSITE" id="PS00623">
    <property type="entry name" value="GMC_OXRED_1"/>
    <property type="match status" value="1"/>
</dbReference>
<dbReference type="Gene3D" id="3.50.50.60">
    <property type="entry name" value="FAD/NAD(P)-binding domain"/>
    <property type="match status" value="1"/>
</dbReference>
<dbReference type="EMBL" id="CP137555">
    <property type="protein sequence ID" value="WOX06812.1"/>
    <property type="molecule type" value="Genomic_DNA"/>
</dbReference>
<dbReference type="PIRSF" id="PIRSF000137">
    <property type="entry name" value="Alcohol_oxidase"/>
    <property type="match status" value="1"/>
</dbReference>
<dbReference type="Pfam" id="PF05199">
    <property type="entry name" value="GMC_oxred_C"/>
    <property type="match status" value="1"/>
</dbReference>
<dbReference type="RefSeq" id="WP_318955247.1">
    <property type="nucleotide sequence ID" value="NZ_CP137555.1"/>
</dbReference>
<evidence type="ECO:0000256" key="4">
    <source>
        <dbReference type="ARBA" id="ARBA00022827"/>
    </source>
</evidence>
<comment type="similarity">
    <text evidence="2 5">Belongs to the GMC oxidoreductase family.</text>
</comment>
<dbReference type="KEGG" id="mpaf:R5R33_06695"/>
<dbReference type="GO" id="GO:0050660">
    <property type="term" value="F:flavin adenine dinucleotide binding"/>
    <property type="evidence" value="ECO:0007669"/>
    <property type="project" value="InterPro"/>
</dbReference>
<evidence type="ECO:0000256" key="5">
    <source>
        <dbReference type="RuleBase" id="RU003968"/>
    </source>
</evidence>
<dbReference type="Gene3D" id="3.30.560.10">
    <property type="entry name" value="Glucose Oxidase, domain 3"/>
    <property type="match status" value="1"/>
</dbReference>
<comment type="cofactor">
    <cofactor evidence="1">
        <name>FAD</name>
        <dbReference type="ChEBI" id="CHEBI:57692"/>
    </cofactor>
</comment>
<dbReference type="EC" id="1.1.99.1" evidence="8"/>
<evidence type="ECO:0000256" key="2">
    <source>
        <dbReference type="ARBA" id="ARBA00010790"/>
    </source>
</evidence>
<proteinExistence type="inferred from homology"/>
<dbReference type="PANTHER" id="PTHR11552">
    <property type="entry name" value="GLUCOSE-METHANOL-CHOLINE GMC OXIDOREDUCTASE"/>
    <property type="match status" value="1"/>
</dbReference>
<evidence type="ECO:0000256" key="3">
    <source>
        <dbReference type="ARBA" id="ARBA00022630"/>
    </source>
</evidence>
<dbReference type="PROSITE" id="PS00624">
    <property type="entry name" value="GMC_OXRED_2"/>
    <property type="match status" value="1"/>
</dbReference>
<dbReference type="InterPro" id="IPR036188">
    <property type="entry name" value="FAD/NAD-bd_sf"/>
</dbReference>
<evidence type="ECO:0000259" key="6">
    <source>
        <dbReference type="PROSITE" id="PS00623"/>
    </source>
</evidence>
<dbReference type="AlphaFoldDB" id="A0AAU0N2U1"/>
<dbReference type="NCBIfam" id="NF002550">
    <property type="entry name" value="PRK02106.1"/>
    <property type="match status" value="1"/>
</dbReference>